<organism evidence="1 2">
    <name type="scientific">Streptomyces filipinensis</name>
    <dbReference type="NCBI Taxonomy" id="66887"/>
    <lineage>
        <taxon>Bacteria</taxon>
        <taxon>Bacillati</taxon>
        <taxon>Actinomycetota</taxon>
        <taxon>Actinomycetes</taxon>
        <taxon>Kitasatosporales</taxon>
        <taxon>Streptomycetaceae</taxon>
        <taxon>Streptomyces</taxon>
    </lineage>
</organism>
<protein>
    <recommendedName>
        <fullName evidence="3">Transposase</fullName>
    </recommendedName>
</protein>
<keyword evidence="2" id="KW-1185">Reference proteome</keyword>
<proteinExistence type="predicted"/>
<dbReference type="AlphaFoldDB" id="A0A918IL84"/>
<accession>A0A918IL84</accession>
<dbReference type="PANTHER" id="PTHR33498">
    <property type="entry name" value="TRANSPOSASE FOR INSERTION SEQUENCE ELEMENT IS1557"/>
    <property type="match status" value="1"/>
</dbReference>
<comment type="caution">
    <text evidence="1">The sequence shown here is derived from an EMBL/GenBank/DDBJ whole genome shotgun (WGS) entry which is preliminary data.</text>
</comment>
<reference evidence="1" key="1">
    <citation type="journal article" date="2014" name="Int. J. Syst. Evol. Microbiol.">
        <title>Complete genome sequence of Corynebacterium casei LMG S-19264T (=DSM 44701T), isolated from a smear-ripened cheese.</title>
        <authorList>
            <consortium name="US DOE Joint Genome Institute (JGI-PGF)"/>
            <person name="Walter F."/>
            <person name="Albersmeier A."/>
            <person name="Kalinowski J."/>
            <person name="Ruckert C."/>
        </authorList>
    </citation>
    <scope>NUCLEOTIDE SEQUENCE</scope>
    <source>
        <strain evidence="1">JCM 4369</strain>
    </source>
</reference>
<dbReference type="InterPro" id="IPR047951">
    <property type="entry name" value="Transpos_ISL3"/>
</dbReference>
<name>A0A918IL84_9ACTN</name>
<reference evidence="1" key="2">
    <citation type="submission" date="2020-09" db="EMBL/GenBank/DDBJ databases">
        <authorList>
            <person name="Sun Q."/>
            <person name="Ohkuma M."/>
        </authorList>
    </citation>
    <scope>NUCLEOTIDE SEQUENCE</scope>
    <source>
        <strain evidence="1">JCM 4369</strain>
    </source>
</reference>
<sequence>MLTLLRRVMSLPDPQPSTPRVLGMDDFATWHGQSYATAITDGKRHRPTDVLSGHEAGPLAAWLTAHPRVEIICQGRAGAPPRGPARCPWRMGAAGL</sequence>
<gene>
    <name evidence="1" type="ORF">GCM10010260_80700</name>
</gene>
<evidence type="ECO:0000313" key="1">
    <source>
        <dbReference type="EMBL" id="GGV28143.1"/>
    </source>
</evidence>
<dbReference type="PANTHER" id="PTHR33498:SF1">
    <property type="entry name" value="TRANSPOSASE FOR INSERTION SEQUENCE ELEMENT IS1557"/>
    <property type="match status" value="1"/>
</dbReference>
<dbReference type="EMBL" id="BMTD01000033">
    <property type="protein sequence ID" value="GGV28143.1"/>
    <property type="molecule type" value="Genomic_DNA"/>
</dbReference>
<evidence type="ECO:0008006" key="3">
    <source>
        <dbReference type="Google" id="ProtNLM"/>
    </source>
</evidence>
<evidence type="ECO:0000313" key="2">
    <source>
        <dbReference type="Proteomes" id="UP000618795"/>
    </source>
</evidence>
<dbReference type="Proteomes" id="UP000618795">
    <property type="component" value="Unassembled WGS sequence"/>
</dbReference>